<evidence type="ECO:0000256" key="1">
    <source>
        <dbReference type="ARBA" id="ARBA00004141"/>
    </source>
</evidence>
<evidence type="ECO:0000256" key="4">
    <source>
        <dbReference type="ARBA" id="ARBA00023136"/>
    </source>
</evidence>
<organism evidence="7 8">
    <name type="scientific">Callosobruchus maculatus</name>
    <name type="common">Southern cowpea weevil</name>
    <name type="synonym">Pulse bruchid</name>
    <dbReference type="NCBI Taxonomy" id="64391"/>
    <lineage>
        <taxon>Eukaryota</taxon>
        <taxon>Metazoa</taxon>
        <taxon>Ecdysozoa</taxon>
        <taxon>Arthropoda</taxon>
        <taxon>Hexapoda</taxon>
        <taxon>Insecta</taxon>
        <taxon>Pterygota</taxon>
        <taxon>Neoptera</taxon>
        <taxon>Endopterygota</taxon>
        <taxon>Coleoptera</taxon>
        <taxon>Polyphaga</taxon>
        <taxon>Cucujiformia</taxon>
        <taxon>Chrysomeloidea</taxon>
        <taxon>Chrysomelidae</taxon>
        <taxon>Bruchinae</taxon>
        <taxon>Bruchini</taxon>
        <taxon>Callosobruchus</taxon>
    </lineage>
</organism>
<keyword evidence="8" id="KW-1185">Reference proteome</keyword>
<evidence type="ECO:0000256" key="2">
    <source>
        <dbReference type="ARBA" id="ARBA00022692"/>
    </source>
</evidence>
<keyword evidence="3 5" id="KW-1133">Transmembrane helix</keyword>
<evidence type="ECO:0000256" key="3">
    <source>
        <dbReference type="ARBA" id="ARBA00022989"/>
    </source>
</evidence>
<feature type="transmembrane region" description="Helical" evidence="5">
    <location>
        <begin position="86"/>
        <end position="105"/>
    </location>
</feature>
<evidence type="ECO:0000313" key="7">
    <source>
        <dbReference type="EMBL" id="VEN44658.1"/>
    </source>
</evidence>
<gene>
    <name evidence="7" type="ORF">CALMAC_LOCUS7370</name>
</gene>
<accession>A0A653C9S3</accession>
<dbReference type="EMBL" id="CAACVG010007285">
    <property type="protein sequence ID" value="VEN44658.1"/>
    <property type="molecule type" value="Genomic_DNA"/>
</dbReference>
<feature type="transmembrane region" description="Helical" evidence="5">
    <location>
        <begin position="56"/>
        <end position="74"/>
    </location>
</feature>
<dbReference type="GO" id="GO:0016020">
    <property type="term" value="C:membrane"/>
    <property type="evidence" value="ECO:0007669"/>
    <property type="project" value="UniProtKB-SubCell"/>
</dbReference>
<keyword evidence="2 5" id="KW-0812">Transmembrane</keyword>
<dbReference type="PANTHER" id="PTHR48021:SF46">
    <property type="entry name" value="MAJOR FACILITATOR SUPERFAMILY (MFS) PROFILE DOMAIN-CONTAINING PROTEIN"/>
    <property type="match status" value="1"/>
</dbReference>
<dbReference type="Pfam" id="PF00083">
    <property type="entry name" value="Sugar_tr"/>
    <property type="match status" value="1"/>
</dbReference>
<evidence type="ECO:0000256" key="5">
    <source>
        <dbReference type="SAM" id="Phobius"/>
    </source>
</evidence>
<dbReference type="InterPro" id="IPR005828">
    <property type="entry name" value="MFS_sugar_transport-like"/>
</dbReference>
<feature type="domain" description="Major facilitator superfamily (MFS) profile" evidence="6">
    <location>
        <begin position="13"/>
        <end position="140"/>
    </location>
</feature>
<protein>
    <recommendedName>
        <fullName evidence="6">Major facilitator superfamily (MFS) profile domain-containing protein</fullName>
    </recommendedName>
</protein>
<name>A0A653C9S3_CALMS</name>
<dbReference type="Proteomes" id="UP000410492">
    <property type="component" value="Unassembled WGS sequence"/>
</dbReference>
<comment type="subcellular location">
    <subcellularLocation>
        <location evidence="1">Membrane</location>
        <topology evidence="1">Multi-pass membrane protein</topology>
    </subcellularLocation>
</comment>
<proteinExistence type="predicted"/>
<dbReference type="OrthoDB" id="6133115at2759"/>
<sequence>MKILWKIGGRRKLQYVACLSATLCILSAEMHFGWSSPSLPILTSGQYLFTISPDEASWLAVLLLAGTVVGAFLAGSSASILGRKKMVLLTAVPLLVGWLMIALATNVKVLYAARFIAGLSNGLCFSTVPMYLGEVSEPDI</sequence>
<dbReference type="PROSITE" id="PS50850">
    <property type="entry name" value="MFS"/>
    <property type="match status" value="1"/>
</dbReference>
<dbReference type="Gene3D" id="1.20.1250.20">
    <property type="entry name" value="MFS general substrate transporter like domains"/>
    <property type="match status" value="1"/>
</dbReference>
<dbReference type="PANTHER" id="PTHR48021">
    <property type="match status" value="1"/>
</dbReference>
<dbReference type="InterPro" id="IPR036259">
    <property type="entry name" value="MFS_trans_sf"/>
</dbReference>
<dbReference type="InterPro" id="IPR050549">
    <property type="entry name" value="MFS_Trehalose_Transporter"/>
</dbReference>
<feature type="non-terminal residue" evidence="7">
    <location>
        <position position="140"/>
    </location>
</feature>
<dbReference type="AlphaFoldDB" id="A0A653C9S3"/>
<dbReference type="SUPFAM" id="SSF103473">
    <property type="entry name" value="MFS general substrate transporter"/>
    <property type="match status" value="1"/>
</dbReference>
<reference evidence="7 8" key="1">
    <citation type="submission" date="2019-01" db="EMBL/GenBank/DDBJ databases">
        <authorList>
            <person name="Sayadi A."/>
        </authorList>
    </citation>
    <scope>NUCLEOTIDE SEQUENCE [LARGE SCALE GENOMIC DNA]</scope>
</reference>
<evidence type="ECO:0000259" key="6">
    <source>
        <dbReference type="PROSITE" id="PS50850"/>
    </source>
</evidence>
<keyword evidence="4 5" id="KW-0472">Membrane</keyword>
<dbReference type="GO" id="GO:0022857">
    <property type="term" value="F:transmembrane transporter activity"/>
    <property type="evidence" value="ECO:0007669"/>
    <property type="project" value="InterPro"/>
</dbReference>
<evidence type="ECO:0000313" key="8">
    <source>
        <dbReference type="Proteomes" id="UP000410492"/>
    </source>
</evidence>
<dbReference type="InterPro" id="IPR020846">
    <property type="entry name" value="MFS_dom"/>
</dbReference>